<gene>
    <name evidence="1" type="ordered locus">Avin_26630</name>
</gene>
<keyword evidence="2" id="KW-1185">Reference proteome</keyword>
<dbReference type="AlphaFoldDB" id="C1DJS0"/>
<dbReference type="PANTHER" id="PTHR35370:SF1">
    <property type="entry name" value="TYPE VI SECRETION SYSTEM COMPONENT TSSF1"/>
    <property type="match status" value="1"/>
</dbReference>
<proteinExistence type="predicted"/>
<dbReference type="OrthoDB" id="9763676at2"/>
<dbReference type="Pfam" id="PF05947">
    <property type="entry name" value="T6SS_TssF"/>
    <property type="match status" value="1"/>
</dbReference>
<accession>C1DJS0</accession>
<name>C1DJS0_AZOVD</name>
<evidence type="ECO:0008006" key="3">
    <source>
        <dbReference type="Google" id="ProtNLM"/>
    </source>
</evidence>
<dbReference type="eggNOG" id="COG3519">
    <property type="taxonomic scope" value="Bacteria"/>
</dbReference>
<dbReference type="RefSeq" id="WP_012701230.1">
    <property type="nucleotide sequence ID" value="NC_012560.1"/>
</dbReference>
<dbReference type="NCBIfam" id="TIGR03359">
    <property type="entry name" value="VI_chp_6"/>
    <property type="match status" value="1"/>
</dbReference>
<dbReference type="GeneID" id="88185805"/>
<protein>
    <recommendedName>
        <fullName evidence="3">Type VI secretion system protein ImpG</fullName>
    </recommendedName>
</protein>
<reference evidence="1 2" key="1">
    <citation type="journal article" date="2009" name="J. Bacteriol.">
        <title>Genome sequence of Azotobacter vinelandii, an obligate aerobe specialized to support diverse anaerobic metabolic processes.</title>
        <authorList>
            <person name="Setubal J.C."/>
            <person name="dos Santos P."/>
            <person name="Goldman B.S."/>
            <person name="Ertesvag H."/>
            <person name="Espin G."/>
            <person name="Rubio L.M."/>
            <person name="Valla S."/>
            <person name="Almeida N.F."/>
            <person name="Balasubramanian D."/>
            <person name="Cromes L."/>
            <person name="Curatti L."/>
            <person name="Du Z."/>
            <person name="Godsy E."/>
            <person name="Goodner B."/>
            <person name="Hellner-Burris K."/>
            <person name="Hernandez J.A."/>
            <person name="Houmiel K."/>
            <person name="Imperial J."/>
            <person name="Kennedy C."/>
            <person name="Larson T.J."/>
            <person name="Latreille P."/>
            <person name="Ligon L.S."/>
            <person name="Lu J."/>
            <person name="Maerk M."/>
            <person name="Miller N.M."/>
            <person name="Norton S."/>
            <person name="O'Carroll I.P."/>
            <person name="Paulsen I."/>
            <person name="Raulfs E.C."/>
            <person name="Roemer R."/>
            <person name="Rosser J."/>
            <person name="Segura D."/>
            <person name="Slater S."/>
            <person name="Stricklin S.L."/>
            <person name="Studholme D.J."/>
            <person name="Sun J."/>
            <person name="Viana C.J."/>
            <person name="Wallin E."/>
            <person name="Wang B."/>
            <person name="Wheeler C."/>
            <person name="Zhu H."/>
            <person name="Dean D.R."/>
            <person name="Dixon R."/>
            <person name="Wood D."/>
        </authorList>
    </citation>
    <scope>NUCLEOTIDE SEQUENCE [LARGE SCALE GENOMIC DNA]</scope>
    <source>
        <strain evidence="2">DJ / ATCC BAA-1303</strain>
    </source>
</reference>
<organism evidence="1 2">
    <name type="scientific">Azotobacter vinelandii (strain DJ / ATCC BAA-1303)</name>
    <dbReference type="NCBI Taxonomy" id="322710"/>
    <lineage>
        <taxon>Bacteria</taxon>
        <taxon>Pseudomonadati</taxon>
        <taxon>Pseudomonadota</taxon>
        <taxon>Gammaproteobacteria</taxon>
        <taxon>Pseudomonadales</taxon>
        <taxon>Pseudomonadaceae</taxon>
        <taxon>Azotobacter</taxon>
    </lineage>
</organism>
<dbReference type="EnsemblBacteria" id="ACO78839">
    <property type="protein sequence ID" value="ACO78839"/>
    <property type="gene ID" value="Avin_26630"/>
</dbReference>
<dbReference type="PANTHER" id="PTHR35370">
    <property type="entry name" value="CYTOPLASMIC PROTEIN-RELATED-RELATED"/>
    <property type="match status" value="1"/>
</dbReference>
<evidence type="ECO:0000313" key="2">
    <source>
        <dbReference type="Proteomes" id="UP000002424"/>
    </source>
</evidence>
<sequence length="620" mass="68853">MDARLLDYYNRELGYLRELGAEFAERFPKVAGRLGMHGIEIADPYVERLLEGFSFLTARIQLKMDAEFPRLSQHLLDVIHPNYSAPMPAMAIVRLQPSLNEGSLANGFTLPAGTALHANLAHGEQTVCEFRTGHALTLWPLELDGVHYGRVPTDLPAGAYRQRARAALRIRLRITAGQRCDSLALERLEFHLAGPEQRALRLLELIAGHSVAVLCREAGPDGAWGTPLDAACVRHEGFSASQALLPDDGRTFQGYRLLQEYFACPARFLFFSVGGLRRALQGLRGERFELLLLFDQDDAALERLVETDDLALHCTPVVNLFAKRADRVLVSPRSRDYHLVVDRTRALDYEVHSVTRMSGHGSGSEAQEFRPFYASFGADGRDHGAYYALRREPRLLSEQARLHGSRTGYVGSEIFVSLVDQHEAPFGAALRHLVVETLCTNRDLPLLLPLDGDSDFSLAVSAPVGRVKVLRGPTRPRPSLAEGAQTWKLISHLGLNHRLMTELDGERGAAMLRQLLALYLDDAESGLRRQVESLRRVACSPVFRRLPQPGPLMHGRGVQVAVTLDEQAFSGDSPFLFGAVLEQFFARHVAINLFSELTLHSLQRGQVARWAPRLGARPVA</sequence>
<dbReference type="STRING" id="322710.Avin_26630"/>
<dbReference type="HOGENOM" id="CLU_028593_2_0_6"/>
<dbReference type="InterPro" id="IPR010272">
    <property type="entry name" value="T6SS_TssF"/>
</dbReference>
<dbReference type="KEGG" id="avn:Avin_26630"/>
<dbReference type="Proteomes" id="UP000002424">
    <property type="component" value="Chromosome"/>
</dbReference>
<dbReference type="EMBL" id="CP001157">
    <property type="protein sequence ID" value="ACO78839.1"/>
    <property type="molecule type" value="Genomic_DNA"/>
</dbReference>
<evidence type="ECO:0000313" key="1">
    <source>
        <dbReference type="EMBL" id="ACO78839.1"/>
    </source>
</evidence>
<dbReference type="PIRSF" id="PIRSF028304">
    <property type="entry name" value="UCP028304"/>
    <property type="match status" value="1"/>
</dbReference>